<feature type="non-terminal residue" evidence="2">
    <location>
        <position position="105"/>
    </location>
</feature>
<organism evidence="2">
    <name type="scientific">Arion vulgaris</name>
    <dbReference type="NCBI Taxonomy" id="1028688"/>
    <lineage>
        <taxon>Eukaryota</taxon>
        <taxon>Metazoa</taxon>
        <taxon>Spiralia</taxon>
        <taxon>Lophotrochozoa</taxon>
        <taxon>Mollusca</taxon>
        <taxon>Gastropoda</taxon>
        <taxon>Heterobranchia</taxon>
        <taxon>Euthyneura</taxon>
        <taxon>Panpulmonata</taxon>
        <taxon>Eupulmonata</taxon>
        <taxon>Stylommatophora</taxon>
        <taxon>Helicina</taxon>
        <taxon>Arionoidea</taxon>
        <taxon>Arionidae</taxon>
        <taxon>Arion</taxon>
    </lineage>
</organism>
<sequence length="105" mass="11908">TITHPNNMSLSERDNSTQRAAATLLELSTNPLYNTYMISPETSNNYQEKIYHVHPTLDDDDETDVDDKSHDDQHDNSSRSILKTHHTTGTVTHRSGTRTNRRVGS</sequence>
<reference evidence="2" key="1">
    <citation type="submission" date="2014-12" db="EMBL/GenBank/DDBJ databases">
        <title>Insight into the proteome of Arion vulgaris.</title>
        <authorList>
            <person name="Aradska J."/>
            <person name="Bulat T."/>
            <person name="Smidak R."/>
            <person name="Sarate P."/>
            <person name="Gangsoo J."/>
            <person name="Sialana F."/>
            <person name="Bilban M."/>
            <person name="Lubec G."/>
        </authorList>
    </citation>
    <scope>NUCLEOTIDE SEQUENCE</scope>
    <source>
        <tissue evidence="2">Skin</tissue>
    </source>
</reference>
<proteinExistence type="predicted"/>
<dbReference type="EMBL" id="HACG01001609">
    <property type="protein sequence ID" value="CEK48474.1"/>
    <property type="molecule type" value="Transcribed_RNA"/>
</dbReference>
<evidence type="ECO:0000256" key="1">
    <source>
        <dbReference type="SAM" id="MobiDB-lite"/>
    </source>
</evidence>
<name>A0A0B6XX64_9EUPU</name>
<dbReference type="AlphaFoldDB" id="A0A0B6XX64"/>
<feature type="non-terminal residue" evidence="2">
    <location>
        <position position="1"/>
    </location>
</feature>
<feature type="compositionally biased region" description="Basic residues" evidence="1">
    <location>
        <begin position="95"/>
        <end position="105"/>
    </location>
</feature>
<feature type="compositionally biased region" description="Basic and acidic residues" evidence="1">
    <location>
        <begin position="66"/>
        <end position="77"/>
    </location>
</feature>
<feature type="region of interest" description="Disordered" evidence="1">
    <location>
        <begin position="53"/>
        <end position="105"/>
    </location>
</feature>
<gene>
    <name evidence="2" type="primary">ORF4100</name>
</gene>
<protein>
    <submittedName>
        <fullName evidence="2">Uncharacterized protein</fullName>
    </submittedName>
</protein>
<evidence type="ECO:0000313" key="2">
    <source>
        <dbReference type="EMBL" id="CEK48474.1"/>
    </source>
</evidence>
<accession>A0A0B6XX64</accession>